<dbReference type="Pfam" id="PF00059">
    <property type="entry name" value="Lectin_C"/>
    <property type="match status" value="1"/>
</dbReference>
<reference evidence="3 4" key="1">
    <citation type="submission" date="2019-07" db="EMBL/GenBank/DDBJ databases">
        <title>Draft genome assembly of a fouling barnacle, Amphibalanus amphitrite (Darwin, 1854): The first reference genome for Thecostraca.</title>
        <authorList>
            <person name="Kim W."/>
        </authorList>
    </citation>
    <scope>NUCLEOTIDE SEQUENCE [LARGE SCALE GENOMIC DNA]</scope>
    <source>
        <strain evidence="3">SNU_AA5</strain>
        <tissue evidence="3">Soma without cirri and trophi</tissue>
    </source>
</reference>
<dbReference type="AlphaFoldDB" id="A0A6A4UZW4"/>
<evidence type="ECO:0000259" key="2">
    <source>
        <dbReference type="PROSITE" id="PS50041"/>
    </source>
</evidence>
<feature type="domain" description="C-type lectin" evidence="2">
    <location>
        <begin position="336"/>
        <end position="401"/>
    </location>
</feature>
<proteinExistence type="predicted"/>
<gene>
    <name evidence="3" type="ORF">FJT64_013571</name>
</gene>
<comment type="caution">
    <text evidence="3">The sequence shown here is derived from an EMBL/GenBank/DDBJ whole genome shotgun (WGS) entry which is preliminary data.</text>
</comment>
<feature type="chain" id="PRO_5025576061" description="C-type lectin domain-containing protein" evidence="1">
    <location>
        <begin position="43"/>
        <end position="519"/>
    </location>
</feature>
<dbReference type="InterPro" id="IPR001304">
    <property type="entry name" value="C-type_lectin-like"/>
</dbReference>
<accession>A0A6A4UZW4</accession>
<keyword evidence="1" id="KW-0732">Signal</keyword>
<dbReference type="InterPro" id="IPR016186">
    <property type="entry name" value="C-type_lectin-like/link_sf"/>
</dbReference>
<dbReference type="OrthoDB" id="7950296at2759"/>
<dbReference type="InterPro" id="IPR016187">
    <property type="entry name" value="CTDL_fold"/>
</dbReference>
<evidence type="ECO:0000256" key="1">
    <source>
        <dbReference type="SAM" id="SignalP"/>
    </source>
</evidence>
<evidence type="ECO:0000313" key="3">
    <source>
        <dbReference type="EMBL" id="KAF0288036.1"/>
    </source>
</evidence>
<keyword evidence="4" id="KW-1185">Reference proteome</keyword>
<feature type="signal peptide" evidence="1">
    <location>
        <begin position="1"/>
        <end position="42"/>
    </location>
</feature>
<organism evidence="3 4">
    <name type="scientific">Amphibalanus amphitrite</name>
    <name type="common">Striped barnacle</name>
    <name type="synonym">Balanus amphitrite</name>
    <dbReference type="NCBI Taxonomy" id="1232801"/>
    <lineage>
        <taxon>Eukaryota</taxon>
        <taxon>Metazoa</taxon>
        <taxon>Ecdysozoa</taxon>
        <taxon>Arthropoda</taxon>
        <taxon>Crustacea</taxon>
        <taxon>Multicrustacea</taxon>
        <taxon>Cirripedia</taxon>
        <taxon>Thoracica</taxon>
        <taxon>Thoracicalcarea</taxon>
        <taxon>Balanomorpha</taxon>
        <taxon>Balanoidea</taxon>
        <taxon>Balanidae</taxon>
        <taxon>Amphibalaninae</taxon>
        <taxon>Amphibalanus</taxon>
    </lineage>
</organism>
<dbReference type="PROSITE" id="PS50041">
    <property type="entry name" value="C_TYPE_LECTIN_2"/>
    <property type="match status" value="1"/>
</dbReference>
<evidence type="ECO:0000313" key="4">
    <source>
        <dbReference type="Proteomes" id="UP000440578"/>
    </source>
</evidence>
<dbReference type="Gene3D" id="3.10.100.10">
    <property type="entry name" value="Mannose-Binding Protein A, subunit A"/>
    <property type="match status" value="1"/>
</dbReference>
<dbReference type="EMBL" id="VIIS01002141">
    <property type="protein sequence ID" value="KAF0288036.1"/>
    <property type="molecule type" value="Genomic_DNA"/>
</dbReference>
<dbReference type="SUPFAM" id="SSF56436">
    <property type="entry name" value="C-type lectin-like"/>
    <property type="match status" value="1"/>
</dbReference>
<protein>
    <recommendedName>
        <fullName evidence="2">C-type lectin domain-containing protein</fullName>
    </recommendedName>
</protein>
<name>A0A6A4UZW4_AMPAM</name>
<sequence length="519" mass="57778">MSGSSGGRSWRLHQLLNMSQPLLTVPLPQLLLVLLLTTSVTAEFTVHVEIEADNDVSRYRLPREESQMLRTGKITLPVEAYLFDNITLSRENVHPIRRLTGIRACECRHRCLADPTCMLYVHEREGDMCSLHDFLMPEEPANASTEGRTVGRRRGISWLGASCSNNASCSLLTRNAECGADGECVCSLPGWTAAHKTLCRPDGYWKTSGPLNDTQLLDEVEAAAEIGCADSCRRSSDCWAYSYSESSLRCRRFAAGVLTDQVQDVGTIYAVWVFGRKYGALPEGYETVSGRFFRLTPLVTGDQAAEACLDIDGVPYPGDDPQLMTAVDHHFQYSPYWVGLSDQLTEGRFEAADGVQRRIYWANGQPDNSSEGNIQDCVSFSRIDKSLHNEACYSEHPMLCEYIGPNLLTSPPSPPQKDPARQLTWWTFDLQEIIQVSRLLYLAGNMTERLQLTEVRIGHHADAVKDPSSTLCFRRQGAMAAGGFSLRLACEEPRAGRYLHVGQRPGGDPLWKRLAIYGN</sequence>
<dbReference type="Proteomes" id="UP000440578">
    <property type="component" value="Unassembled WGS sequence"/>
</dbReference>